<protein>
    <submittedName>
        <fullName evidence="1">Uncharacterized protein</fullName>
    </submittedName>
</protein>
<dbReference type="EMBL" id="JAVDVY010000001">
    <property type="protein sequence ID" value="MDR7133491.1"/>
    <property type="molecule type" value="Genomic_DNA"/>
</dbReference>
<accession>A0ABU1W7C3</accession>
<keyword evidence="2" id="KW-1185">Reference proteome</keyword>
<dbReference type="Proteomes" id="UP001251524">
    <property type="component" value="Unassembled WGS sequence"/>
</dbReference>
<organism evidence="1 2">
    <name type="scientific">Lysobacter niastensis</name>
    <dbReference type="NCBI Taxonomy" id="380629"/>
    <lineage>
        <taxon>Bacteria</taxon>
        <taxon>Pseudomonadati</taxon>
        <taxon>Pseudomonadota</taxon>
        <taxon>Gammaproteobacteria</taxon>
        <taxon>Lysobacterales</taxon>
        <taxon>Lysobacteraceae</taxon>
        <taxon>Lysobacter</taxon>
    </lineage>
</organism>
<evidence type="ECO:0000313" key="1">
    <source>
        <dbReference type="EMBL" id="MDR7133491.1"/>
    </source>
</evidence>
<reference evidence="1 2" key="1">
    <citation type="submission" date="2023-07" db="EMBL/GenBank/DDBJ databases">
        <title>Sorghum-associated microbial communities from plants grown in Nebraska, USA.</title>
        <authorList>
            <person name="Schachtman D."/>
        </authorList>
    </citation>
    <scope>NUCLEOTIDE SEQUENCE [LARGE SCALE GENOMIC DNA]</scope>
    <source>
        <strain evidence="1 2">BE198</strain>
    </source>
</reference>
<gene>
    <name evidence="1" type="ORF">J2X06_000675</name>
</gene>
<sequence length="134" mass="14265">MKDTRTMRRAKACFWLLLIGIYSVATADVVIDVIRGQEYRQFSTVAATSVHSPAQVRAAGAAQIAAIYRARSGTPFTSLPPGSKFKVVWPDGSTEYVQVVSPISSAGTELLKDAQSDAQASVAESDAGSVTEVR</sequence>
<dbReference type="RefSeq" id="WP_310058278.1">
    <property type="nucleotide sequence ID" value="NZ_JAVDVY010000001.1"/>
</dbReference>
<name>A0ABU1W7C3_9GAMM</name>
<proteinExistence type="predicted"/>
<evidence type="ECO:0000313" key="2">
    <source>
        <dbReference type="Proteomes" id="UP001251524"/>
    </source>
</evidence>
<comment type="caution">
    <text evidence="1">The sequence shown here is derived from an EMBL/GenBank/DDBJ whole genome shotgun (WGS) entry which is preliminary data.</text>
</comment>